<feature type="signal peptide" evidence="5">
    <location>
        <begin position="1"/>
        <end position="25"/>
    </location>
</feature>
<dbReference type="Pfam" id="PF00890">
    <property type="entry name" value="FAD_binding_2"/>
    <property type="match status" value="1"/>
</dbReference>
<dbReference type="NCBIfam" id="TIGR01813">
    <property type="entry name" value="flavo_cyto_c"/>
    <property type="match status" value="1"/>
</dbReference>
<dbReference type="RefSeq" id="WP_008864685.1">
    <property type="nucleotide sequence ID" value="NZ_CAKVUT010000087.1"/>
</dbReference>
<dbReference type="PROSITE" id="PS51318">
    <property type="entry name" value="TAT"/>
    <property type="match status" value="1"/>
</dbReference>
<feature type="domain" description="FAD-dependent oxidoreductase 2 FAD-binding" evidence="6">
    <location>
        <begin position="38"/>
        <end position="472"/>
    </location>
</feature>
<dbReference type="Gene3D" id="3.50.50.60">
    <property type="entry name" value="FAD/NAD(P)-binding domain"/>
    <property type="match status" value="1"/>
</dbReference>
<dbReference type="InterPro" id="IPR027477">
    <property type="entry name" value="Succ_DH/fumarate_Rdtase_cat_sf"/>
</dbReference>
<feature type="chain" id="PRO_5031677745" evidence="5">
    <location>
        <begin position="26"/>
        <end position="493"/>
    </location>
</feature>
<accession>A0A6I3S206</accession>
<keyword evidence="2 5" id="KW-0285">Flavoprotein</keyword>
<comment type="caution">
    <text evidence="7">The sequence shown here is derived from an EMBL/GenBank/DDBJ whole genome shotgun (WGS) entry which is preliminary data.</text>
</comment>
<evidence type="ECO:0000313" key="8">
    <source>
        <dbReference type="Proteomes" id="UP000462362"/>
    </source>
</evidence>
<keyword evidence="3 5" id="KW-0274">FAD</keyword>
<organism evidence="7 8">
    <name type="scientific">Parasutterella excrementihominis</name>
    <dbReference type="NCBI Taxonomy" id="487175"/>
    <lineage>
        <taxon>Bacteria</taxon>
        <taxon>Pseudomonadati</taxon>
        <taxon>Pseudomonadota</taxon>
        <taxon>Betaproteobacteria</taxon>
        <taxon>Burkholderiales</taxon>
        <taxon>Sutterellaceae</taxon>
        <taxon>Parasutterella</taxon>
    </lineage>
</organism>
<dbReference type="PANTHER" id="PTHR43400">
    <property type="entry name" value="FUMARATE REDUCTASE"/>
    <property type="match status" value="1"/>
</dbReference>
<dbReference type="Gene3D" id="3.90.700.10">
    <property type="entry name" value="Succinate dehydrogenase/fumarate reductase flavoprotein, catalytic domain"/>
    <property type="match status" value="1"/>
</dbReference>
<dbReference type="GO" id="GO:0010181">
    <property type="term" value="F:FMN binding"/>
    <property type="evidence" value="ECO:0007669"/>
    <property type="project" value="InterPro"/>
</dbReference>
<comment type="similarity">
    <text evidence="5">Belongs to the FAD-dependent oxidoreductase 2 family. FRD/SDH subfamily.</text>
</comment>
<keyword evidence="5" id="KW-0732">Signal</keyword>
<evidence type="ECO:0000256" key="1">
    <source>
        <dbReference type="ARBA" id="ARBA00001974"/>
    </source>
</evidence>
<dbReference type="Proteomes" id="UP000462362">
    <property type="component" value="Unassembled WGS sequence"/>
</dbReference>
<comment type="cofactor">
    <cofactor evidence="1">
        <name>FAD</name>
        <dbReference type="ChEBI" id="CHEBI:57692"/>
    </cofactor>
</comment>
<dbReference type="InterPro" id="IPR003953">
    <property type="entry name" value="FAD-dep_OxRdtase_2_FAD-bd"/>
</dbReference>
<gene>
    <name evidence="7" type="ORF">GMD42_03565</name>
</gene>
<dbReference type="GeneID" id="43349424"/>
<evidence type="ECO:0000256" key="5">
    <source>
        <dbReference type="RuleBase" id="RU366062"/>
    </source>
</evidence>
<name>A0A6I3S206_9BURK</name>
<dbReference type="InterPro" id="IPR050315">
    <property type="entry name" value="FAD-oxidoreductase_2"/>
</dbReference>
<sequence>MEVSRRNLFKGMTVSALMMSAPAFAQLEAPQKWDAEYDIVIVGGGAAGLSAATVAADEKLSAVLFEKQSFLGGSSVLNGGMFTVAGTKEQEKQGIKDSQELFFKDMMRAGKNKNNPDVVKAFVKTANEQYDFILNKLKLHPDMVVHQGYQSVPRSHHFVTSQILTAMAAYAKKGGVKIETGVKVLRLVWNKDHSRIAGVEIESKGKKQFVLAKKGVLLAAGGFSRNPELLGRYNPPLESAASIAGAGTQGDGILMGLSVGADMLDVAYIKATYGFRLNPKHIDEQSQLYWSGGIIVNKNVKRFTDESQSYKVLADFALAQPEGKSYIVFDRQMAENDFKNNPQGRILIESIVKENKVPEWIFAGETIEDAAKKAGLNPKELAKTVKEYNEGIKNDSDAFGRKTLVDTSGKPIPLDKGPFYIMPATAAVIATYCGLKINKDAKVQNVFGEVIPGLWAAGEMTGGVHGAGYMSGSAFGKAQTFGRIAAKDIAKQK</sequence>
<dbReference type="InterPro" id="IPR036188">
    <property type="entry name" value="FAD/NAD-bd_sf"/>
</dbReference>
<proteinExistence type="inferred from homology"/>
<dbReference type="InterPro" id="IPR010960">
    <property type="entry name" value="Flavocytochrome_c"/>
</dbReference>
<dbReference type="GO" id="GO:0016491">
    <property type="term" value="F:oxidoreductase activity"/>
    <property type="evidence" value="ECO:0007669"/>
    <property type="project" value="UniProtKB-KW"/>
</dbReference>
<dbReference type="SUPFAM" id="SSF51905">
    <property type="entry name" value="FAD/NAD(P)-binding domain"/>
    <property type="match status" value="1"/>
</dbReference>
<dbReference type="PANTHER" id="PTHR43400:SF7">
    <property type="entry name" value="FAD-DEPENDENT OXIDOREDUCTASE 2 FAD BINDING DOMAIN-CONTAINING PROTEIN"/>
    <property type="match status" value="1"/>
</dbReference>
<evidence type="ECO:0000256" key="2">
    <source>
        <dbReference type="ARBA" id="ARBA00022630"/>
    </source>
</evidence>
<reference evidence="7 8" key="1">
    <citation type="journal article" date="2019" name="Nat. Med.">
        <title>A library of human gut bacterial isolates paired with longitudinal multiomics data enables mechanistic microbiome research.</title>
        <authorList>
            <person name="Poyet M."/>
            <person name="Groussin M."/>
            <person name="Gibbons S.M."/>
            <person name="Avila-Pacheco J."/>
            <person name="Jiang X."/>
            <person name="Kearney S.M."/>
            <person name="Perrotta A.R."/>
            <person name="Berdy B."/>
            <person name="Zhao S."/>
            <person name="Lieberman T.D."/>
            <person name="Swanson P.K."/>
            <person name="Smith M."/>
            <person name="Roesemann S."/>
            <person name="Alexander J.E."/>
            <person name="Rich S.A."/>
            <person name="Livny J."/>
            <person name="Vlamakis H."/>
            <person name="Clish C."/>
            <person name="Bullock K."/>
            <person name="Deik A."/>
            <person name="Scott J."/>
            <person name="Pierce K.A."/>
            <person name="Xavier R.J."/>
            <person name="Alm E.J."/>
        </authorList>
    </citation>
    <scope>NUCLEOTIDE SEQUENCE [LARGE SCALE GENOMIC DNA]</scope>
    <source>
        <strain evidence="7 8">BIOML-A2</strain>
    </source>
</reference>
<protein>
    <submittedName>
        <fullName evidence="7">Flavocytochrome c</fullName>
    </submittedName>
</protein>
<evidence type="ECO:0000256" key="4">
    <source>
        <dbReference type="ARBA" id="ARBA00023002"/>
    </source>
</evidence>
<evidence type="ECO:0000313" key="7">
    <source>
        <dbReference type="EMBL" id="MTU42715.1"/>
    </source>
</evidence>
<keyword evidence="4 5" id="KW-0560">Oxidoreductase</keyword>
<dbReference type="InterPro" id="IPR006311">
    <property type="entry name" value="TAT_signal"/>
</dbReference>
<dbReference type="SUPFAM" id="SSF56425">
    <property type="entry name" value="Succinate dehydrogenase/fumarate reductase flavoprotein, catalytic domain"/>
    <property type="match status" value="1"/>
</dbReference>
<dbReference type="PRINTS" id="PR00368">
    <property type="entry name" value="FADPNR"/>
</dbReference>
<dbReference type="EMBL" id="WNCL01000007">
    <property type="protein sequence ID" value="MTU42715.1"/>
    <property type="molecule type" value="Genomic_DNA"/>
</dbReference>
<evidence type="ECO:0000256" key="3">
    <source>
        <dbReference type="ARBA" id="ARBA00022827"/>
    </source>
</evidence>
<dbReference type="AlphaFoldDB" id="A0A6I3S206"/>
<evidence type="ECO:0000259" key="6">
    <source>
        <dbReference type="Pfam" id="PF00890"/>
    </source>
</evidence>